<dbReference type="AlphaFoldDB" id="A0A354YX56"/>
<evidence type="ECO:0000256" key="5">
    <source>
        <dbReference type="HAMAP-Rule" id="MF_01600"/>
    </source>
</evidence>
<feature type="transmembrane region" description="Helical" evidence="5">
    <location>
        <begin position="210"/>
        <end position="233"/>
    </location>
</feature>
<comment type="similarity">
    <text evidence="5">Belongs to the UPF0182 family.</text>
</comment>
<dbReference type="PANTHER" id="PTHR39344">
    <property type="entry name" value="UPF0182 PROTEIN SLL1060"/>
    <property type="match status" value="1"/>
</dbReference>
<comment type="caution">
    <text evidence="6">The sequence shown here is derived from an EMBL/GenBank/DDBJ whole genome shotgun (WGS) entry which is preliminary data.</text>
</comment>
<evidence type="ECO:0000256" key="1">
    <source>
        <dbReference type="ARBA" id="ARBA00022475"/>
    </source>
</evidence>
<dbReference type="EMBL" id="DNZF01000111">
    <property type="protein sequence ID" value="HBK53296.1"/>
    <property type="molecule type" value="Genomic_DNA"/>
</dbReference>
<feature type="transmembrane region" description="Helical" evidence="5">
    <location>
        <begin position="111"/>
        <end position="134"/>
    </location>
</feature>
<proteinExistence type="inferred from homology"/>
<sequence>MQKTSSTTKLVIFLVVLGLISYLASLYVDWLWFKSVNFQSVFSTILLNKIGLYVFVFLATALLFAFNLRLTRSHMGPVKEPVYDDEEGRVIYLDDEKTPWKDFLRGKSSRWLYLGISLFAAYLVSSVAVDNWIVVQQYINRVPFGTTDPIFSKDLGFYFFNLTFYKFAYGTLMMALILLFITLGSIYLINASTDLLFGNWRQFSFAKGHLATLLAAIFLLKAWGYKLAAYDILFSPAGIVYGATYSDIFARLLSYRILLLLSIIIAAVILANIFVKKFKWILISLGTWVLVAFLMGSVYPSLIQKLVVQPNEFNKEKPYIENAIKYTRQAYSLDRAENREFNIDYNLDISDPSHQSTIDNIRLWDWQPLRTTYKNLQQLRSYYVFDDVDVDRYTVDGKYRQLMLSVREIDQEELPQQAKTWINQRLMYTHGYGLVVSPVTEVAEEGFPQFFVKDIPPRFSTDLKIKRPEIYFGEKTDNYVIVNTEQKEFDYPAGEKNVYTRYEGKDGIKIKSFARRLLFGWVLKDYKMLLSSDISNESQVLMNRNILERVQKVAPYLSYDGDPYVVINDDGKLYWILDAYTGKMNFYIADESDPIIKTYSRIFPQVYQPLTAMPESLRSHLRYPVDMFSIQAQMYRTFHMTDPSVFYNKEDPWLIPNETVEDKQVKMELYYLVMRLPEEEKPEYILMMPFTPKSRANMVGWMCARMDGDNYGKMLVYNFPKQETIYGPEQIESRINQNTEIAQQLSLWDQRGSRVYRGNLLVIPMGNSVLYVEPLYLQAENNRLPELKRVIAAFENKVVMEPSLDTALLKLFGQDQRVESQRTGVVLTPGELPGATVAELAKSAREYYDRANQLLRDGDWAGYGENIKKLNETISRLEEAVKP</sequence>
<protein>
    <recommendedName>
        <fullName evidence="5">UPF0182 protein DDZ44_05100</fullName>
    </recommendedName>
</protein>
<evidence type="ECO:0000313" key="7">
    <source>
        <dbReference type="Proteomes" id="UP000263273"/>
    </source>
</evidence>
<evidence type="ECO:0000313" key="6">
    <source>
        <dbReference type="EMBL" id="HBK53296.1"/>
    </source>
</evidence>
<feature type="transmembrane region" description="Helical" evidence="5">
    <location>
        <begin position="12"/>
        <end position="33"/>
    </location>
</feature>
<evidence type="ECO:0000256" key="4">
    <source>
        <dbReference type="ARBA" id="ARBA00023136"/>
    </source>
</evidence>
<dbReference type="HAMAP" id="MF_01600">
    <property type="entry name" value="UPF0182"/>
    <property type="match status" value="1"/>
</dbReference>
<feature type="transmembrane region" description="Helical" evidence="5">
    <location>
        <begin position="253"/>
        <end position="275"/>
    </location>
</feature>
<feature type="transmembrane region" description="Helical" evidence="5">
    <location>
        <begin position="167"/>
        <end position="189"/>
    </location>
</feature>
<organism evidence="6 7">
    <name type="scientific">Syntrophomonas wolfei</name>
    <dbReference type="NCBI Taxonomy" id="863"/>
    <lineage>
        <taxon>Bacteria</taxon>
        <taxon>Bacillati</taxon>
        <taxon>Bacillota</taxon>
        <taxon>Clostridia</taxon>
        <taxon>Eubacteriales</taxon>
        <taxon>Syntrophomonadaceae</taxon>
        <taxon>Syntrophomonas</taxon>
    </lineage>
</organism>
<dbReference type="GO" id="GO:0005576">
    <property type="term" value="C:extracellular region"/>
    <property type="evidence" value="ECO:0007669"/>
    <property type="project" value="TreeGrafter"/>
</dbReference>
<feature type="transmembrane region" description="Helical" evidence="5">
    <location>
        <begin position="282"/>
        <end position="302"/>
    </location>
</feature>
<dbReference type="PANTHER" id="PTHR39344:SF1">
    <property type="entry name" value="UPF0182 PROTEIN SLL1060"/>
    <property type="match status" value="1"/>
</dbReference>
<reference evidence="6 7" key="1">
    <citation type="journal article" date="2018" name="Nat. Biotechnol.">
        <title>A standardized bacterial taxonomy based on genome phylogeny substantially revises the tree of life.</title>
        <authorList>
            <person name="Parks D.H."/>
            <person name="Chuvochina M."/>
            <person name="Waite D.W."/>
            <person name="Rinke C."/>
            <person name="Skarshewski A."/>
            <person name="Chaumeil P.A."/>
            <person name="Hugenholtz P."/>
        </authorList>
    </citation>
    <scope>NUCLEOTIDE SEQUENCE [LARGE SCALE GENOMIC DNA]</scope>
    <source>
        <strain evidence="6">UBA10948</strain>
    </source>
</reference>
<dbReference type="InterPro" id="IPR005372">
    <property type="entry name" value="UPF0182"/>
</dbReference>
<comment type="subcellular location">
    <subcellularLocation>
        <location evidence="5">Cell membrane</location>
        <topology evidence="5">Multi-pass membrane protein</topology>
    </subcellularLocation>
</comment>
<dbReference type="Pfam" id="PF03699">
    <property type="entry name" value="UPF0182"/>
    <property type="match status" value="1"/>
</dbReference>
<evidence type="ECO:0000256" key="3">
    <source>
        <dbReference type="ARBA" id="ARBA00022989"/>
    </source>
</evidence>
<evidence type="ECO:0000256" key="2">
    <source>
        <dbReference type="ARBA" id="ARBA00022692"/>
    </source>
</evidence>
<dbReference type="STRING" id="378794.GCA_001570625_02296"/>
<keyword evidence="3 5" id="KW-1133">Transmembrane helix</keyword>
<gene>
    <name evidence="6" type="ORF">DDZ44_05100</name>
</gene>
<keyword evidence="4 5" id="KW-0472">Membrane</keyword>
<dbReference type="GO" id="GO:0005886">
    <property type="term" value="C:plasma membrane"/>
    <property type="evidence" value="ECO:0007669"/>
    <property type="project" value="UniProtKB-SubCell"/>
</dbReference>
<feature type="transmembrane region" description="Helical" evidence="5">
    <location>
        <begin position="45"/>
        <end position="66"/>
    </location>
</feature>
<name>A0A354YX56_9FIRM</name>
<accession>A0A354YX56</accession>
<keyword evidence="2 5" id="KW-0812">Transmembrane</keyword>
<keyword evidence="1 5" id="KW-1003">Cell membrane</keyword>
<dbReference type="Proteomes" id="UP000263273">
    <property type="component" value="Unassembled WGS sequence"/>
</dbReference>